<gene>
    <name evidence="1" type="ORF">PACTADRAFT_50575</name>
</gene>
<dbReference type="EMBL" id="KV454015">
    <property type="protein sequence ID" value="ODV94714.1"/>
    <property type="molecule type" value="Genomic_DNA"/>
</dbReference>
<organism evidence="1 2">
    <name type="scientific">Pachysolen tannophilus NRRL Y-2460</name>
    <dbReference type="NCBI Taxonomy" id="669874"/>
    <lineage>
        <taxon>Eukaryota</taxon>
        <taxon>Fungi</taxon>
        <taxon>Dikarya</taxon>
        <taxon>Ascomycota</taxon>
        <taxon>Saccharomycotina</taxon>
        <taxon>Pichiomycetes</taxon>
        <taxon>Pachysolenaceae</taxon>
        <taxon>Pachysolen</taxon>
    </lineage>
</organism>
<protein>
    <submittedName>
        <fullName evidence="1">Uncharacterized protein</fullName>
    </submittedName>
</protein>
<proteinExistence type="predicted"/>
<dbReference type="AlphaFoldDB" id="A0A1E4TSL5"/>
<sequence>MPKANKASIENDNSLVNDETYGSPSSSRNVSGDRIKVEGIDQVLGRTLLHTELTNNPWQLFNWAFACASRPANDLKHQACWLAWKPIINLILKILNLEFDVTCANFEKEDISHNKRSTKFEVLKGTLIFLLVRKC</sequence>
<accession>A0A1E4TSL5</accession>
<dbReference type="Proteomes" id="UP000094236">
    <property type="component" value="Unassembled WGS sequence"/>
</dbReference>
<evidence type="ECO:0000313" key="2">
    <source>
        <dbReference type="Proteomes" id="UP000094236"/>
    </source>
</evidence>
<feature type="non-terminal residue" evidence="1">
    <location>
        <position position="135"/>
    </location>
</feature>
<keyword evidence="2" id="KW-1185">Reference proteome</keyword>
<reference evidence="2" key="1">
    <citation type="submission" date="2016-05" db="EMBL/GenBank/DDBJ databases">
        <title>Comparative genomics of biotechnologically important yeasts.</title>
        <authorList>
            <consortium name="DOE Joint Genome Institute"/>
            <person name="Riley R."/>
            <person name="Haridas S."/>
            <person name="Wolfe K.H."/>
            <person name="Lopes M.R."/>
            <person name="Hittinger C.T."/>
            <person name="Goker M."/>
            <person name="Salamov A."/>
            <person name="Wisecaver J."/>
            <person name="Long T.M."/>
            <person name="Aerts A.L."/>
            <person name="Barry K."/>
            <person name="Choi C."/>
            <person name="Clum A."/>
            <person name="Coughlan A.Y."/>
            <person name="Deshpande S."/>
            <person name="Douglass A.P."/>
            <person name="Hanson S.J."/>
            <person name="Klenk H.-P."/>
            <person name="Labutti K."/>
            <person name="Lapidus A."/>
            <person name="Lindquist E."/>
            <person name="Lipzen A."/>
            <person name="Meier-Kolthoff J.P."/>
            <person name="Ohm R.A."/>
            <person name="Otillar R.P."/>
            <person name="Pangilinan J."/>
            <person name="Peng Y."/>
            <person name="Rokas A."/>
            <person name="Rosa C.A."/>
            <person name="Scheuner C."/>
            <person name="Sibirny A.A."/>
            <person name="Slot J.C."/>
            <person name="Stielow J.B."/>
            <person name="Sun H."/>
            <person name="Kurtzman C.P."/>
            <person name="Blackwell M."/>
            <person name="Grigoriev I.V."/>
            <person name="Jeffries T.W."/>
        </authorList>
    </citation>
    <scope>NUCLEOTIDE SEQUENCE [LARGE SCALE GENOMIC DNA]</scope>
    <source>
        <strain evidence="2">NRRL Y-2460</strain>
    </source>
</reference>
<name>A0A1E4TSL5_PACTA</name>
<evidence type="ECO:0000313" key="1">
    <source>
        <dbReference type="EMBL" id="ODV94714.1"/>
    </source>
</evidence>